<name>A0A151MJU6_ALLMI</name>
<sequence length="129" mass="14484">MTRATFQNLLEQLRQHLEQQDTSMWMPLPTDTQLALALLKLATPTSLRYVGHLFDMGKATTGEAILKVNLQIWHRALSFNGTGDKSGLPRNLYCHLEGYLWLCCMFLSPAAEVDIAAVINTFFSIQAAQ</sequence>
<keyword evidence="2" id="KW-1185">Reference proteome</keyword>
<dbReference type="Proteomes" id="UP000050525">
    <property type="component" value="Unassembled WGS sequence"/>
</dbReference>
<dbReference type="EMBL" id="AKHW03006032">
    <property type="protein sequence ID" value="KYO24660.1"/>
    <property type="molecule type" value="Genomic_DNA"/>
</dbReference>
<organism evidence="1 2">
    <name type="scientific">Alligator mississippiensis</name>
    <name type="common">American alligator</name>
    <dbReference type="NCBI Taxonomy" id="8496"/>
    <lineage>
        <taxon>Eukaryota</taxon>
        <taxon>Metazoa</taxon>
        <taxon>Chordata</taxon>
        <taxon>Craniata</taxon>
        <taxon>Vertebrata</taxon>
        <taxon>Euteleostomi</taxon>
        <taxon>Archelosauria</taxon>
        <taxon>Archosauria</taxon>
        <taxon>Crocodylia</taxon>
        <taxon>Alligatoridae</taxon>
        <taxon>Alligatorinae</taxon>
        <taxon>Alligator</taxon>
    </lineage>
</organism>
<comment type="caution">
    <text evidence="1">The sequence shown here is derived from an EMBL/GenBank/DDBJ whole genome shotgun (WGS) entry which is preliminary data.</text>
</comment>
<evidence type="ECO:0000313" key="2">
    <source>
        <dbReference type="Proteomes" id="UP000050525"/>
    </source>
</evidence>
<reference evidence="1 2" key="1">
    <citation type="journal article" date="2012" name="Genome Biol.">
        <title>Sequencing three crocodilian genomes to illuminate the evolution of archosaurs and amniotes.</title>
        <authorList>
            <person name="St John J.A."/>
            <person name="Braun E.L."/>
            <person name="Isberg S.R."/>
            <person name="Miles L.G."/>
            <person name="Chong A.Y."/>
            <person name="Gongora J."/>
            <person name="Dalzell P."/>
            <person name="Moran C."/>
            <person name="Bed'hom B."/>
            <person name="Abzhanov A."/>
            <person name="Burgess S.C."/>
            <person name="Cooksey A.M."/>
            <person name="Castoe T.A."/>
            <person name="Crawford N.G."/>
            <person name="Densmore L.D."/>
            <person name="Drew J.C."/>
            <person name="Edwards S.V."/>
            <person name="Faircloth B.C."/>
            <person name="Fujita M.K."/>
            <person name="Greenwold M.J."/>
            <person name="Hoffmann F.G."/>
            <person name="Howard J.M."/>
            <person name="Iguchi T."/>
            <person name="Janes D.E."/>
            <person name="Khan S.Y."/>
            <person name="Kohno S."/>
            <person name="de Koning A.J."/>
            <person name="Lance S.L."/>
            <person name="McCarthy F.M."/>
            <person name="McCormack J.E."/>
            <person name="Merchant M.E."/>
            <person name="Peterson D.G."/>
            <person name="Pollock D.D."/>
            <person name="Pourmand N."/>
            <person name="Raney B.J."/>
            <person name="Roessler K.A."/>
            <person name="Sanford J.R."/>
            <person name="Sawyer R.H."/>
            <person name="Schmidt C.J."/>
            <person name="Triplett E.W."/>
            <person name="Tuberville T.D."/>
            <person name="Venegas-Anaya M."/>
            <person name="Howard J.T."/>
            <person name="Jarvis E.D."/>
            <person name="Guillette L.J.Jr."/>
            <person name="Glenn T.C."/>
            <person name="Green R.E."/>
            <person name="Ray D.A."/>
        </authorList>
    </citation>
    <scope>NUCLEOTIDE SEQUENCE [LARGE SCALE GENOMIC DNA]</scope>
    <source>
        <strain evidence="1">KSC_2009_1</strain>
    </source>
</reference>
<proteinExistence type="predicted"/>
<accession>A0A151MJU6</accession>
<protein>
    <submittedName>
        <fullName evidence="1">Uncharacterized protein</fullName>
    </submittedName>
</protein>
<evidence type="ECO:0000313" key="1">
    <source>
        <dbReference type="EMBL" id="KYO24660.1"/>
    </source>
</evidence>
<dbReference type="AlphaFoldDB" id="A0A151MJU6"/>
<gene>
    <name evidence="1" type="ORF">Y1Q_0017764</name>
</gene>